<dbReference type="GO" id="GO:0016250">
    <property type="term" value="F:N-sulfoglucosamine sulfohydrolase activity"/>
    <property type="evidence" value="ECO:0007669"/>
    <property type="project" value="TreeGrafter"/>
</dbReference>
<evidence type="ECO:0000313" key="4">
    <source>
        <dbReference type="EMBL" id="KOB78186.1"/>
    </source>
</evidence>
<evidence type="ECO:0000256" key="1">
    <source>
        <dbReference type="ARBA" id="ARBA00001913"/>
    </source>
</evidence>
<protein>
    <submittedName>
        <fullName evidence="4">N-sulfoglucosamine sulfohydrolase</fullName>
    </submittedName>
</protein>
<keyword evidence="5" id="KW-1185">Reference proteome</keyword>
<dbReference type="Proteomes" id="UP000037510">
    <property type="component" value="Unassembled WGS sequence"/>
</dbReference>
<feature type="non-terminal residue" evidence="4">
    <location>
        <position position="1"/>
    </location>
</feature>
<dbReference type="Gene3D" id="3.40.720.10">
    <property type="entry name" value="Alkaline Phosphatase, subunit A"/>
    <property type="match status" value="2"/>
</dbReference>
<sequence length="616" mass="70981">MYGLHQGVHHFNSFDGVSSLPNVLRDHGVYTGTLITSNTEENNHINQVGRNITHIKLLAREFLASARDENKWGATSRTSSYERASSWPALGTRTSKYISTTYNHINQVGRNITHIKMLARDKYISTTYNHIDQVGRNITHIKLLAREFLASARDENKYNHINQVGRNITHIKLLAREFLASARDEKKPFFLYVGFHDPHRCGHTEPQFGAFCERFGSGEPGMGSIPDWQPWYYQWDEVQLPFHVQDTEPARRDIAAQYTTMSRLDQGVALVLKELEAAGHLNDTLVIYTSDNGIPFPSGRTNFYDPGLRGPLIIASPEATARRNQASGAMVSLLDIMPTVLDWFGVTREEEESNDIELWQDKPKSLLPIMQKEPHYSEDDAVFASQTHHEVTMYYPMRAVRTRRYKLIHNVNYGMPFPIDQDLYVSPTFQVSDVILHTSVQPVPTCLRPSRLMMLYYTPQSSLYDILNRTRSKQSLPWYKTLREYYYRPQWELFDVHADPTEARNLHARVEQTLTERLQAWQRGTRDPWQCASDTVLEREGSAPTLTERLQAWQRTTRDPWQCASDTVLEREGSAPKTLTERLQAWQRTTRDPWQCARNAVLEREGSASVCRGLGY</sequence>
<feature type="domain" description="Sulfatase N-terminal" evidence="3">
    <location>
        <begin position="148"/>
        <end position="346"/>
    </location>
</feature>
<dbReference type="GO" id="GO:0030200">
    <property type="term" value="P:heparan sulfate proteoglycan catabolic process"/>
    <property type="evidence" value="ECO:0007669"/>
    <property type="project" value="TreeGrafter"/>
</dbReference>
<gene>
    <name evidence="4" type="ORF">OBRU01_02903</name>
</gene>
<evidence type="ECO:0000313" key="5">
    <source>
        <dbReference type="Proteomes" id="UP000037510"/>
    </source>
</evidence>
<evidence type="ECO:0000256" key="2">
    <source>
        <dbReference type="ARBA" id="ARBA00008779"/>
    </source>
</evidence>
<proteinExistence type="inferred from homology"/>
<dbReference type="Pfam" id="PF00884">
    <property type="entry name" value="Sulfatase"/>
    <property type="match status" value="1"/>
</dbReference>
<name>A0A0L7LSM2_OPEBR</name>
<dbReference type="EMBL" id="JTDY01000229">
    <property type="protein sequence ID" value="KOB78186.1"/>
    <property type="molecule type" value="Genomic_DNA"/>
</dbReference>
<accession>A0A0L7LSM2</accession>
<dbReference type="SUPFAM" id="SSF53649">
    <property type="entry name" value="Alkaline phosphatase-like"/>
    <property type="match status" value="1"/>
</dbReference>
<dbReference type="PANTHER" id="PTHR43108">
    <property type="entry name" value="N-ACETYLGLUCOSAMINE-6-SULFATASE FAMILY MEMBER"/>
    <property type="match status" value="1"/>
</dbReference>
<organism evidence="4 5">
    <name type="scientific">Operophtera brumata</name>
    <name type="common">Winter moth</name>
    <name type="synonym">Phalaena brumata</name>
    <dbReference type="NCBI Taxonomy" id="104452"/>
    <lineage>
        <taxon>Eukaryota</taxon>
        <taxon>Metazoa</taxon>
        <taxon>Ecdysozoa</taxon>
        <taxon>Arthropoda</taxon>
        <taxon>Hexapoda</taxon>
        <taxon>Insecta</taxon>
        <taxon>Pterygota</taxon>
        <taxon>Neoptera</taxon>
        <taxon>Endopterygota</taxon>
        <taxon>Lepidoptera</taxon>
        <taxon>Glossata</taxon>
        <taxon>Ditrysia</taxon>
        <taxon>Geometroidea</taxon>
        <taxon>Geometridae</taxon>
        <taxon>Larentiinae</taxon>
        <taxon>Operophtera</taxon>
    </lineage>
</organism>
<dbReference type="AlphaFoldDB" id="A0A0L7LSM2"/>
<dbReference type="InterPro" id="IPR000917">
    <property type="entry name" value="Sulfatase_N"/>
</dbReference>
<dbReference type="PANTHER" id="PTHR43108:SF6">
    <property type="entry name" value="N-SULPHOGLUCOSAMINE SULPHOHYDROLASE"/>
    <property type="match status" value="1"/>
</dbReference>
<comment type="cofactor">
    <cofactor evidence="1">
        <name>Ca(2+)</name>
        <dbReference type="ChEBI" id="CHEBI:29108"/>
    </cofactor>
</comment>
<feature type="non-terminal residue" evidence="4">
    <location>
        <position position="616"/>
    </location>
</feature>
<comment type="caution">
    <text evidence="4">The sequence shown here is derived from an EMBL/GenBank/DDBJ whole genome shotgun (WGS) entry which is preliminary data.</text>
</comment>
<dbReference type="STRING" id="104452.A0A0L7LSM2"/>
<reference evidence="4 5" key="1">
    <citation type="journal article" date="2015" name="Genome Biol. Evol.">
        <title>The genome of winter moth (Operophtera brumata) provides a genomic perspective on sexual dimorphism and phenology.</title>
        <authorList>
            <person name="Derks M.F."/>
            <person name="Smit S."/>
            <person name="Salis L."/>
            <person name="Schijlen E."/>
            <person name="Bossers A."/>
            <person name="Mateman C."/>
            <person name="Pijl A.S."/>
            <person name="de Ridder D."/>
            <person name="Groenen M.A."/>
            <person name="Visser M.E."/>
            <person name="Megens H.J."/>
        </authorList>
    </citation>
    <scope>NUCLEOTIDE SEQUENCE [LARGE SCALE GENOMIC DNA]</scope>
    <source>
        <strain evidence="4">WM2013NL</strain>
        <tissue evidence="4">Head and thorax</tissue>
    </source>
</reference>
<dbReference type="InterPro" id="IPR017850">
    <property type="entry name" value="Alkaline_phosphatase_core_sf"/>
</dbReference>
<dbReference type="Gene3D" id="3.30.1120.10">
    <property type="match status" value="1"/>
</dbReference>
<dbReference type="GO" id="GO:0006027">
    <property type="term" value="P:glycosaminoglycan catabolic process"/>
    <property type="evidence" value="ECO:0007669"/>
    <property type="project" value="TreeGrafter"/>
</dbReference>
<keyword evidence="4" id="KW-0378">Hydrolase</keyword>
<comment type="similarity">
    <text evidence="2">Belongs to the sulfatase family.</text>
</comment>
<evidence type="ECO:0000259" key="3">
    <source>
        <dbReference type="Pfam" id="PF00884"/>
    </source>
</evidence>